<name>A0A811KB10_9BILA</name>
<sequence length="414" mass="48398">MSLIKAIDVLPKKIRNKWNDSITPSDVVHFTEPVDSAEKNVWPKSESPSLSKRFWNKTVYLSAKRMIWNSEHSYELRPTVSDKLRDIFEENGISEDIFYMRLRTAHIKVKKGKYRLAGTEFISQEETDYLLDVWMGYDNYPRGITRLLKNCVNKLRISWRQRYRMPNNTIHAFVDKDEYVYGLIKDTEPTVFSKNLNDESKEVCKKLEGVTFYNKDCKVCADYEHVVLVNSENKLGYINLKTAEYKEVKDENCIVPFKIYKFDQHILLFSVEQQIVVLNQGMKVEYKVEISNCPYMFGTSSMKMVVFTERDQRTVNVMYTENDQLKVRRILKYKNEIRYITVKTPYVFSIHADNDDYYYMKAPQDGPLFVGRKTLSTSCANDSGSVDTPIVTVFPANDNDSGSCTCDFFEALEF</sequence>
<proteinExistence type="predicted"/>
<organism evidence="1 2">
    <name type="scientific">Bursaphelenchus okinawaensis</name>
    <dbReference type="NCBI Taxonomy" id="465554"/>
    <lineage>
        <taxon>Eukaryota</taxon>
        <taxon>Metazoa</taxon>
        <taxon>Ecdysozoa</taxon>
        <taxon>Nematoda</taxon>
        <taxon>Chromadorea</taxon>
        <taxon>Rhabditida</taxon>
        <taxon>Tylenchina</taxon>
        <taxon>Tylenchomorpha</taxon>
        <taxon>Aphelenchoidea</taxon>
        <taxon>Aphelenchoididae</taxon>
        <taxon>Bursaphelenchus</taxon>
    </lineage>
</organism>
<reference evidence="1" key="1">
    <citation type="submission" date="2020-09" db="EMBL/GenBank/DDBJ databases">
        <authorList>
            <person name="Kikuchi T."/>
        </authorList>
    </citation>
    <scope>NUCLEOTIDE SEQUENCE</scope>
    <source>
        <strain evidence="1">SH1</strain>
    </source>
</reference>
<evidence type="ECO:0000313" key="1">
    <source>
        <dbReference type="EMBL" id="CAD5212426.1"/>
    </source>
</evidence>
<evidence type="ECO:0000313" key="2">
    <source>
        <dbReference type="Proteomes" id="UP000614601"/>
    </source>
</evidence>
<dbReference type="EMBL" id="CAJFCW020000002">
    <property type="protein sequence ID" value="CAG9095978.1"/>
    <property type="molecule type" value="Genomic_DNA"/>
</dbReference>
<protein>
    <submittedName>
        <fullName evidence="1">Uncharacterized protein</fullName>
    </submittedName>
</protein>
<keyword evidence="2" id="KW-1185">Reference proteome</keyword>
<gene>
    <name evidence="1" type="ORF">BOKJ2_LOCUS4227</name>
</gene>
<dbReference type="AlphaFoldDB" id="A0A811KB10"/>
<dbReference type="Proteomes" id="UP000783686">
    <property type="component" value="Unassembled WGS sequence"/>
</dbReference>
<accession>A0A811KB10</accession>
<dbReference type="EMBL" id="CAJFDH010000002">
    <property type="protein sequence ID" value="CAD5212426.1"/>
    <property type="molecule type" value="Genomic_DNA"/>
</dbReference>
<dbReference type="Proteomes" id="UP000614601">
    <property type="component" value="Unassembled WGS sequence"/>
</dbReference>
<comment type="caution">
    <text evidence="1">The sequence shown here is derived from an EMBL/GenBank/DDBJ whole genome shotgun (WGS) entry which is preliminary data.</text>
</comment>